<sequence>MSTPLVYDLLGKGDTCRSHRLPSFIVWAIHANQSAEMRGFSRLPDFHTASSLNKYKAMYKGAIQDEARQTAKRRLREEDTLSVQRVGPAPTS</sequence>
<dbReference type="Proteomes" id="UP000886523">
    <property type="component" value="Unassembled WGS sequence"/>
</dbReference>
<reference evidence="2" key="1">
    <citation type="journal article" date="2020" name="Nat. Commun.">
        <title>Large-scale genome sequencing of mycorrhizal fungi provides insights into the early evolution of symbiotic traits.</title>
        <authorList>
            <person name="Miyauchi S."/>
            <person name="Kiss E."/>
            <person name="Kuo A."/>
            <person name="Drula E."/>
            <person name="Kohler A."/>
            <person name="Sanchez-Garcia M."/>
            <person name="Morin E."/>
            <person name="Andreopoulos B."/>
            <person name="Barry K.W."/>
            <person name="Bonito G."/>
            <person name="Buee M."/>
            <person name="Carver A."/>
            <person name="Chen C."/>
            <person name="Cichocki N."/>
            <person name="Clum A."/>
            <person name="Culley D."/>
            <person name="Crous P.W."/>
            <person name="Fauchery L."/>
            <person name="Girlanda M."/>
            <person name="Hayes R.D."/>
            <person name="Keri Z."/>
            <person name="LaButti K."/>
            <person name="Lipzen A."/>
            <person name="Lombard V."/>
            <person name="Magnuson J."/>
            <person name="Maillard F."/>
            <person name="Murat C."/>
            <person name="Nolan M."/>
            <person name="Ohm R.A."/>
            <person name="Pangilinan J."/>
            <person name="Pereira M.F."/>
            <person name="Perotto S."/>
            <person name="Peter M."/>
            <person name="Pfister S."/>
            <person name="Riley R."/>
            <person name="Sitrit Y."/>
            <person name="Stielow J.B."/>
            <person name="Szollosi G."/>
            <person name="Zifcakova L."/>
            <person name="Stursova M."/>
            <person name="Spatafora J.W."/>
            <person name="Tedersoo L."/>
            <person name="Vaario L.M."/>
            <person name="Yamada A."/>
            <person name="Yan M."/>
            <person name="Wang P."/>
            <person name="Xu J."/>
            <person name="Bruns T."/>
            <person name="Baldrian P."/>
            <person name="Vilgalys R."/>
            <person name="Dunand C."/>
            <person name="Henrissat B."/>
            <person name="Grigoriev I.V."/>
            <person name="Hibbett D."/>
            <person name="Nagy L.G."/>
            <person name="Martin F.M."/>
        </authorList>
    </citation>
    <scope>NUCLEOTIDE SEQUENCE</scope>
    <source>
        <strain evidence="2">UP504</strain>
    </source>
</reference>
<comment type="caution">
    <text evidence="2">The sequence shown here is derived from an EMBL/GenBank/DDBJ whole genome shotgun (WGS) entry which is preliminary data.</text>
</comment>
<protein>
    <submittedName>
        <fullName evidence="2">Uncharacterized protein</fullName>
    </submittedName>
</protein>
<evidence type="ECO:0000313" key="2">
    <source>
        <dbReference type="EMBL" id="KAF9504673.1"/>
    </source>
</evidence>
<accession>A0A9P6AFC3</accession>
<name>A0A9P6AFC3_9AGAM</name>
<dbReference type="AlphaFoldDB" id="A0A9P6AFC3"/>
<keyword evidence="3" id="KW-1185">Reference proteome</keyword>
<dbReference type="EMBL" id="MU129204">
    <property type="protein sequence ID" value="KAF9504673.1"/>
    <property type="molecule type" value="Genomic_DNA"/>
</dbReference>
<gene>
    <name evidence="2" type="ORF">BS47DRAFT_1354876</name>
</gene>
<feature type="compositionally biased region" description="Basic and acidic residues" evidence="1">
    <location>
        <begin position="68"/>
        <end position="79"/>
    </location>
</feature>
<proteinExistence type="predicted"/>
<evidence type="ECO:0000256" key="1">
    <source>
        <dbReference type="SAM" id="MobiDB-lite"/>
    </source>
</evidence>
<organism evidence="2 3">
    <name type="scientific">Hydnum rufescens UP504</name>
    <dbReference type="NCBI Taxonomy" id="1448309"/>
    <lineage>
        <taxon>Eukaryota</taxon>
        <taxon>Fungi</taxon>
        <taxon>Dikarya</taxon>
        <taxon>Basidiomycota</taxon>
        <taxon>Agaricomycotina</taxon>
        <taxon>Agaricomycetes</taxon>
        <taxon>Cantharellales</taxon>
        <taxon>Hydnaceae</taxon>
        <taxon>Hydnum</taxon>
    </lineage>
</organism>
<feature type="region of interest" description="Disordered" evidence="1">
    <location>
        <begin position="68"/>
        <end position="92"/>
    </location>
</feature>
<evidence type="ECO:0000313" key="3">
    <source>
        <dbReference type="Proteomes" id="UP000886523"/>
    </source>
</evidence>